<reference evidence="4" key="1">
    <citation type="journal article" date="2017" name="bioRxiv">
        <title>Comparative analysis of the genomes of Stylophora pistillata and Acropora digitifera provides evidence for extensive differences between species of corals.</title>
        <authorList>
            <person name="Voolstra C.R."/>
            <person name="Li Y."/>
            <person name="Liew Y.J."/>
            <person name="Baumgarten S."/>
            <person name="Zoccola D."/>
            <person name="Flot J.-F."/>
            <person name="Tambutte S."/>
            <person name="Allemand D."/>
            <person name="Aranda M."/>
        </authorList>
    </citation>
    <scope>NUCLEOTIDE SEQUENCE [LARGE SCALE GENOMIC DNA]</scope>
</reference>
<dbReference type="GO" id="GO:0046475">
    <property type="term" value="P:glycerophospholipid catabolic process"/>
    <property type="evidence" value="ECO:0007669"/>
    <property type="project" value="TreeGrafter"/>
</dbReference>
<dbReference type="EMBL" id="LSMT01000007">
    <property type="protein sequence ID" value="PFX33986.1"/>
    <property type="molecule type" value="Genomic_DNA"/>
</dbReference>
<dbReference type="InterPro" id="IPR016024">
    <property type="entry name" value="ARM-type_fold"/>
</dbReference>
<evidence type="ECO:0000256" key="1">
    <source>
        <dbReference type="SAM" id="MobiDB-lite"/>
    </source>
</evidence>
<evidence type="ECO:0000256" key="2">
    <source>
        <dbReference type="SAM" id="Phobius"/>
    </source>
</evidence>
<feature type="transmembrane region" description="Helical" evidence="2">
    <location>
        <begin position="233"/>
        <end position="253"/>
    </location>
</feature>
<protein>
    <recommendedName>
        <fullName evidence="5">PNPLA domain-containing protein</fullName>
    </recommendedName>
</protein>
<dbReference type="AlphaFoldDB" id="A0A2B4SXC6"/>
<organism evidence="3 4">
    <name type="scientific">Stylophora pistillata</name>
    <name type="common">Smooth cauliflower coral</name>
    <dbReference type="NCBI Taxonomy" id="50429"/>
    <lineage>
        <taxon>Eukaryota</taxon>
        <taxon>Metazoa</taxon>
        <taxon>Cnidaria</taxon>
        <taxon>Anthozoa</taxon>
        <taxon>Hexacorallia</taxon>
        <taxon>Scleractinia</taxon>
        <taxon>Astrocoeniina</taxon>
        <taxon>Pocilloporidae</taxon>
        <taxon>Stylophora</taxon>
    </lineage>
</organism>
<feature type="region of interest" description="Disordered" evidence="1">
    <location>
        <begin position="327"/>
        <end position="362"/>
    </location>
</feature>
<dbReference type="GO" id="GO:0005509">
    <property type="term" value="F:calcium ion binding"/>
    <property type="evidence" value="ECO:0007669"/>
    <property type="project" value="TreeGrafter"/>
</dbReference>
<feature type="transmembrane region" description="Helical" evidence="2">
    <location>
        <begin position="486"/>
        <end position="507"/>
    </location>
</feature>
<dbReference type="Proteomes" id="UP000225706">
    <property type="component" value="Unassembled WGS sequence"/>
</dbReference>
<name>A0A2B4SXC6_STYPI</name>
<feature type="transmembrane region" description="Helical" evidence="2">
    <location>
        <begin position="290"/>
        <end position="312"/>
    </location>
</feature>
<dbReference type="SUPFAM" id="SSF52151">
    <property type="entry name" value="FabD/lysophospholipase-like"/>
    <property type="match status" value="1"/>
</dbReference>
<feature type="transmembrane region" description="Helical" evidence="2">
    <location>
        <begin position="92"/>
        <end position="122"/>
    </location>
</feature>
<dbReference type="PANTHER" id="PTHR10728">
    <property type="entry name" value="CYTOSOLIC PHOSPHOLIPASE A2"/>
    <property type="match status" value="1"/>
</dbReference>
<dbReference type="SUPFAM" id="SSF48371">
    <property type="entry name" value="ARM repeat"/>
    <property type="match status" value="1"/>
</dbReference>
<keyword evidence="2" id="KW-0812">Transmembrane</keyword>
<keyword evidence="2" id="KW-1133">Transmembrane helix</keyword>
<dbReference type="Gene3D" id="3.40.1090.10">
    <property type="entry name" value="Cytosolic phospholipase A2 catalytic domain"/>
    <property type="match status" value="1"/>
</dbReference>
<accession>A0A2B4SXC6</accession>
<keyword evidence="2" id="KW-0472">Membrane</keyword>
<feature type="compositionally biased region" description="Acidic residues" evidence="1">
    <location>
        <begin position="328"/>
        <end position="360"/>
    </location>
</feature>
<dbReference type="InterPro" id="IPR016035">
    <property type="entry name" value="Acyl_Trfase/lysoPLipase"/>
</dbReference>
<dbReference type="GO" id="GO:0005544">
    <property type="term" value="F:calcium-dependent phospholipid binding"/>
    <property type="evidence" value="ECO:0007669"/>
    <property type="project" value="TreeGrafter"/>
</dbReference>
<proteinExistence type="predicted"/>
<evidence type="ECO:0008006" key="5">
    <source>
        <dbReference type="Google" id="ProtNLM"/>
    </source>
</evidence>
<dbReference type="PANTHER" id="PTHR10728:SF40">
    <property type="entry name" value="PATATIN FAMILY PROTEIN"/>
    <property type="match status" value="1"/>
</dbReference>
<evidence type="ECO:0000313" key="4">
    <source>
        <dbReference type="Proteomes" id="UP000225706"/>
    </source>
</evidence>
<feature type="transmembrane region" description="Helical" evidence="2">
    <location>
        <begin position="260"/>
        <end position="278"/>
    </location>
</feature>
<dbReference type="OrthoDB" id="5956833at2759"/>
<comment type="caution">
    <text evidence="3">The sequence shown here is derived from an EMBL/GenBank/DDBJ whole genome shotgun (WGS) entry which is preliminary data.</text>
</comment>
<evidence type="ECO:0000313" key="3">
    <source>
        <dbReference type="EMBL" id="PFX33986.1"/>
    </source>
</evidence>
<dbReference type="GO" id="GO:0005829">
    <property type="term" value="C:cytosol"/>
    <property type="evidence" value="ECO:0007669"/>
    <property type="project" value="TreeGrafter"/>
</dbReference>
<keyword evidence="4" id="KW-1185">Reference proteome</keyword>
<gene>
    <name evidence="3" type="ORF">AWC38_SpisGene1205</name>
</gene>
<feature type="transmembrane region" description="Helical" evidence="2">
    <location>
        <begin position="175"/>
        <end position="194"/>
    </location>
</feature>
<dbReference type="GO" id="GO:0047498">
    <property type="term" value="F:calcium-dependent phospholipase A2 activity"/>
    <property type="evidence" value="ECO:0007669"/>
    <property type="project" value="TreeGrafter"/>
</dbReference>
<feature type="transmembrane region" description="Helical" evidence="2">
    <location>
        <begin position="519"/>
        <end position="539"/>
    </location>
</feature>
<sequence length="804" mass="91429">MTSTGVAFSGGGIRSAALCSGVLRRLLQKETIPDFLSCNSGGGYTGTAYLDWKYRNEQKDDPKWHREFFTNMRRRVGIICDWQKPLQGILDVFVILFLFLLVVIVLPVSNWSGFAIPVAFIIDRFFGRLMRIPFTCPDEKKHNFTKAEMVENPAVSVVFNMSETVECVPKFSPEMHSTLFTFAFLFLLFLFFFVMKKVVRPSLEPFAIFLSNFSGFVFAMVFLPWFIEEFVVVTPYWLNALILVLSIFLWLGIPPLRDKASLAMAVYFYAYAVKWRVYKTDVLSVKYDETTFYLLVWISGILIWINPLLGVFQRSALHAYNRCNNNDNDNDIDDGNDNDDDDDGDDNDDDDDDDDDNDGIDAERLNQSLTLDDLAGISPEYICNTTVHEWRVTSSHRESSYELFTMAPSRIERIDNTRGPKQFEGRLHPADIKLADAMATSAAAVSYRMGKHTLKPLQTLQIMLGIGMGTAIKAEPRSRRGCFSRFVAVISHLVLALPILLLPLIPILGGSEVWNERAVIFFLVFFCVSTLIAVMPTGAENPRCWQHFVRWCIVNVYHVRVIRELLRVVNEGPTPPPILYLSDGGHIENLALLPLLKRKLKKILVVDGGAIEWDKGMAGDLLISLQQARQKLRCSFIGMDGRDVIEDIRAKVIDRPAGMRPRSYRFKVEYYDLKEDGGEEKAGDGEVLYILPRHPDDGLQGERKSWDELHDHTKTDIEAALWGTGPDLEAEEVERLTFCCSECCHCSHLQYLSHSCCGIFPYHSTSNQLFTPAQFSAYHREGYHACVEARAIEFLKESEEISEE</sequence>
<feature type="transmembrane region" description="Helical" evidence="2">
    <location>
        <begin position="206"/>
        <end position="227"/>
    </location>
</feature>